<evidence type="ECO:0000256" key="10">
    <source>
        <dbReference type="ARBA" id="ARBA00022777"/>
    </source>
</evidence>
<dbReference type="InterPro" id="IPR008271">
    <property type="entry name" value="Ser/Thr_kinase_AS"/>
</dbReference>
<dbReference type="PIRSF" id="PIRSF000641">
    <property type="entry name" value="SRK"/>
    <property type="match status" value="1"/>
</dbReference>
<dbReference type="PROSITE" id="PS00107">
    <property type="entry name" value="PROTEIN_KINASE_ATP"/>
    <property type="match status" value="1"/>
</dbReference>
<evidence type="ECO:0000256" key="3">
    <source>
        <dbReference type="ARBA" id="ARBA00022536"/>
    </source>
</evidence>
<keyword evidence="11 19" id="KW-0067">ATP-binding</keyword>
<dbReference type="Gene3D" id="3.30.200.20">
    <property type="entry name" value="Phosphorylase Kinase, domain 1"/>
    <property type="match status" value="1"/>
</dbReference>
<keyword evidence="15" id="KW-0675">Receptor</keyword>
<keyword evidence="6 21" id="KW-0812">Transmembrane</keyword>
<feature type="domain" description="Protein kinase" evidence="22">
    <location>
        <begin position="495"/>
        <end position="770"/>
    </location>
</feature>
<evidence type="ECO:0000259" key="23">
    <source>
        <dbReference type="PROSITE" id="PS50927"/>
    </source>
</evidence>
<evidence type="ECO:0000256" key="16">
    <source>
        <dbReference type="ARBA" id="ARBA00023180"/>
    </source>
</evidence>
<dbReference type="Pfam" id="PF01453">
    <property type="entry name" value="B_lectin"/>
    <property type="match status" value="1"/>
</dbReference>
<accession>A0AAD9X2L7</accession>
<dbReference type="Gene3D" id="1.10.510.10">
    <property type="entry name" value="Transferase(Phosphotransferase) domain 1"/>
    <property type="match status" value="1"/>
</dbReference>
<dbReference type="PANTHER" id="PTHR47976:SF115">
    <property type="entry name" value="RECEPTOR-LIKE SERINE_THREONINE-PROTEIN KINASE"/>
    <property type="match status" value="1"/>
</dbReference>
<dbReference type="Gene3D" id="2.90.10.10">
    <property type="entry name" value="Bulb-type lectin domain"/>
    <property type="match status" value="1"/>
</dbReference>
<evidence type="ECO:0000256" key="20">
    <source>
        <dbReference type="PROSITE-ProRule" id="PRU10141"/>
    </source>
</evidence>
<dbReference type="EC" id="2.7.11.1" evidence="19"/>
<dbReference type="InterPro" id="IPR036426">
    <property type="entry name" value="Bulb-type_lectin_dom_sf"/>
</dbReference>
<keyword evidence="13 21" id="KW-0472">Membrane</keyword>
<keyword evidence="3" id="KW-0245">EGF-like domain</keyword>
<dbReference type="AlphaFoldDB" id="A0AAD9X2L7"/>
<evidence type="ECO:0000259" key="24">
    <source>
        <dbReference type="PROSITE" id="PS50948"/>
    </source>
</evidence>
<comment type="subcellular location">
    <subcellularLocation>
        <location evidence="1">Membrane</location>
        <topology evidence="1">Single-pass type I membrane protein</topology>
    </subcellularLocation>
</comment>
<sequence length="821" mass="92182">MYIHMRELMALFRYGGTLYFFLILVFETRISGSQHIGQIYPGFEASQMDWIHNNGQFLLSKNSVFGFGFYRGLDVKFFVLTLVHISSAKVVWTANRGSLINNSDKFVFDKNGNVYLQRSNGVAWSTNTSGARVKSMELQDSGNLVLLGDSGSILWQSFSYPTDTLLPGQVFFENMKLKSFPSTNNLSVYLEIKSGDVVLYAGYRTPQTYWSLASDSRKTNKSLAGKVHSASLVSNAWNFYDLDKALLWQFIFSENSDRNATWAAILGYDGAIKFYNLQKGKAVVPEAIRIPQNSCGVPEPCSPYFACYFENRCQCLSSLKSKFNCKPQIASTCTSSKNSAELVYVGEKLDYFALEFVTPFSRYDLDACKEACLHNCSCAVLFFENSTQSCFMFDQIGSLQRSQDESSGYISYVKVSTGYGTHKESKGKIILLTVFIVVATIIVIAVLLYMGLWYHRKKKRSLEVTQESLEEDDFLGSISGMPVRFSYSDLRKATKSFSTKVGQGGFGSVYLGLLTDGTRLAVKKLEGIGQGKKEFRAEISLIGSVHHVHLVKLKGFCIEGGHRLLVYEYMGNGSLDKWIFKSKEESHQLLSWNARFNIALGTAKGLAYLHEECEVKIVHCDIKPENVLLDDNFTAKVSDFGLAKLMNREDSLVYTTLRGTRGYLAPEWITNSPISEKTDVYSYGVVLLEIVGGRRSYDLGDDSEKAHFPSYAFKMLEEGKLREILDPRLEINENDYETVETAIKVTLWCVQDDMQLRPPMTKVVQMLEGLCDVPQPATPSQLSARVYSGFIKWSNEEGTSSGRPDDYSGAFLSDIRLSGPR</sequence>
<dbReference type="InterPro" id="IPR051343">
    <property type="entry name" value="G-type_lectin_kinases/EP1-like"/>
</dbReference>
<reference evidence="25" key="1">
    <citation type="journal article" date="2023" name="Plant J.">
        <title>Genome sequences and population genomics provide insights into the demographic history, inbreeding, and mutation load of two 'living fossil' tree species of Dipteronia.</title>
        <authorList>
            <person name="Feng Y."/>
            <person name="Comes H.P."/>
            <person name="Chen J."/>
            <person name="Zhu S."/>
            <person name="Lu R."/>
            <person name="Zhang X."/>
            <person name="Li P."/>
            <person name="Qiu J."/>
            <person name="Olsen K.M."/>
            <person name="Qiu Y."/>
        </authorList>
    </citation>
    <scope>NUCLEOTIDE SEQUENCE</scope>
    <source>
        <strain evidence="25">KIB01</strain>
    </source>
</reference>
<proteinExistence type="inferred from homology"/>
<comment type="caution">
    <text evidence="25">The sequence shown here is derived from an EMBL/GenBank/DDBJ whole genome shotgun (WGS) entry which is preliminary data.</text>
</comment>
<dbReference type="PROSITE" id="PS00108">
    <property type="entry name" value="PROTEIN_KINASE_ST"/>
    <property type="match status" value="1"/>
</dbReference>
<keyword evidence="8" id="KW-0430">Lectin</keyword>
<protein>
    <recommendedName>
        <fullName evidence="19">Receptor-like serine/threonine-protein kinase</fullName>
        <ecNumber evidence="19">2.7.11.1</ecNumber>
    </recommendedName>
</protein>
<keyword evidence="7" id="KW-0732">Signal</keyword>
<dbReference type="InterPro" id="IPR024171">
    <property type="entry name" value="SRK-like_kinase"/>
</dbReference>
<comment type="catalytic activity">
    <reaction evidence="17 19">
        <text>L-threonyl-[protein] + ATP = O-phospho-L-threonyl-[protein] + ADP + H(+)</text>
        <dbReference type="Rhea" id="RHEA:46608"/>
        <dbReference type="Rhea" id="RHEA-COMP:11060"/>
        <dbReference type="Rhea" id="RHEA-COMP:11605"/>
        <dbReference type="ChEBI" id="CHEBI:15378"/>
        <dbReference type="ChEBI" id="CHEBI:30013"/>
        <dbReference type="ChEBI" id="CHEBI:30616"/>
        <dbReference type="ChEBI" id="CHEBI:61977"/>
        <dbReference type="ChEBI" id="CHEBI:456216"/>
        <dbReference type="EC" id="2.7.11.1"/>
    </reaction>
</comment>
<gene>
    <name evidence="25" type="ORF">Ddye_011479</name>
</gene>
<evidence type="ECO:0000256" key="13">
    <source>
        <dbReference type="ARBA" id="ARBA00023136"/>
    </source>
</evidence>
<dbReference type="PROSITE" id="PS50011">
    <property type="entry name" value="PROTEIN_KINASE_DOM"/>
    <property type="match status" value="1"/>
</dbReference>
<evidence type="ECO:0000256" key="5">
    <source>
        <dbReference type="ARBA" id="ARBA00022679"/>
    </source>
</evidence>
<organism evidence="25 26">
    <name type="scientific">Dipteronia dyeriana</name>
    <dbReference type="NCBI Taxonomy" id="168575"/>
    <lineage>
        <taxon>Eukaryota</taxon>
        <taxon>Viridiplantae</taxon>
        <taxon>Streptophyta</taxon>
        <taxon>Embryophyta</taxon>
        <taxon>Tracheophyta</taxon>
        <taxon>Spermatophyta</taxon>
        <taxon>Magnoliopsida</taxon>
        <taxon>eudicotyledons</taxon>
        <taxon>Gunneridae</taxon>
        <taxon>Pentapetalae</taxon>
        <taxon>rosids</taxon>
        <taxon>malvids</taxon>
        <taxon>Sapindales</taxon>
        <taxon>Sapindaceae</taxon>
        <taxon>Hippocastanoideae</taxon>
        <taxon>Acereae</taxon>
        <taxon>Dipteronia</taxon>
    </lineage>
</organism>
<keyword evidence="10 19" id="KW-0418">Kinase</keyword>
<evidence type="ECO:0000256" key="8">
    <source>
        <dbReference type="ARBA" id="ARBA00022734"/>
    </source>
</evidence>
<evidence type="ECO:0000256" key="6">
    <source>
        <dbReference type="ARBA" id="ARBA00022692"/>
    </source>
</evidence>
<dbReference type="CDD" id="cd01098">
    <property type="entry name" value="PAN_AP_plant"/>
    <property type="match status" value="1"/>
</dbReference>
<dbReference type="InterPro" id="IPR001480">
    <property type="entry name" value="Bulb-type_lectin_dom"/>
</dbReference>
<evidence type="ECO:0000256" key="7">
    <source>
        <dbReference type="ARBA" id="ARBA00022729"/>
    </source>
</evidence>
<dbReference type="GO" id="GO:0005524">
    <property type="term" value="F:ATP binding"/>
    <property type="evidence" value="ECO:0007669"/>
    <property type="project" value="UniProtKB-UniRule"/>
</dbReference>
<evidence type="ECO:0000256" key="1">
    <source>
        <dbReference type="ARBA" id="ARBA00004479"/>
    </source>
</evidence>
<evidence type="ECO:0000256" key="15">
    <source>
        <dbReference type="ARBA" id="ARBA00023170"/>
    </source>
</evidence>
<dbReference type="CDD" id="cd00028">
    <property type="entry name" value="B_lectin"/>
    <property type="match status" value="1"/>
</dbReference>
<evidence type="ECO:0000256" key="9">
    <source>
        <dbReference type="ARBA" id="ARBA00022741"/>
    </source>
</evidence>
<dbReference type="CDD" id="cd14066">
    <property type="entry name" value="STKc_IRAK"/>
    <property type="match status" value="1"/>
</dbReference>
<dbReference type="GO" id="GO:0030246">
    <property type="term" value="F:carbohydrate binding"/>
    <property type="evidence" value="ECO:0007669"/>
    <property type="project" value="UniProtKB-KW"/>
</dbReference>
<keyword evidence="2 19" id="KW-0723">Serine/threonine-protein kinase</keyword>
<dbReference type="Proteomes" id="UP001280121">
    <property type="component" value="Unassembled WGS sequence"/>
</dbReference>
<comment type="similarity">
    <text evidence="19">Belongs to the protein kinase superfamily. Ser/Thr protein kinase family.</text>
</comment>
<feature type="domain" description="Bulb-type lectin" evidence="23">
    <location>
        <begin position="43"/>
        <end position="159"/>
    </location>
</feature>
<evidence type="ECO:0000256" key="11">
    <source>
        <dbReference type="ARBA" id="ARBA00022840"/>
    </source>
</evidence>
<keyword evidence="9 19" id="KW-0547">Nucleotide-binding</keyword>
<dbReference type="GO" id="GO:0004674">
    <property type="term" value="F:protein serine/threonine kinase activity"/>
    <property type="evidence" value="ECO:0007669"/>
    <property type="project" value="UniProtKB-KW"/>
</dbReference>
<keyword evidence="14" id="KW-1015">Disulfide bond</keyword>
<dbReference type="Pfam" id="PF00069">
    <property type="entry name" value="Pkinase"/>
    <property type="match status" value="1"/>
</dbReference>
<evidence type="ECO:0000256" key="18">
    <source>
        <dbReference type="ARBA" id="ARBA00048679"/>
    </source>
</evidence>
<keyword evidence="16" id="KW-0325">Glycoprotein</keyword>
<evidence type="ECO:0000256" key="14">
    <source>
        <dbReference type="ARBA" id="ARBA00023157"/>
    </source>
</evidence>
<keyword evidence="12 21" id="KW-1133">Transmembrane helix</keyword>
<dbReference type="FunFam" id="1.10.510.10:FF:000248">
    <property type="entry name" value="S-receptor-like kinase 5"/>
    <property type="match status" value="1"/>
</dbReference>
<dbReference type="GO" id="GO:0016020">
    <property type="term" value="C:membrane"/>
    <property type="evidence" value="ECO:0007669"/>
    <property type="project" value="UniProtKB-SubCell"/>
</dbReference>
<evidence type="ECO:0000256" key="21">
    <source>
        <dbReference type="SAM" id="Phobius"/>
    </source>
</evidence>
<dbReference type="FunFam" id="3.30.200.20:FF:000178">
    <property type="entry name" value="serine/threonine-protein kinase PBS1-like"/>
    <property type="match status" value="1"/>
</dbReference>
<evidence type="ECO:0000313" key="26">
    <source>
        <dbReference type="Proteomes" id="UP001280121"/>
    </source>
</evidence>
<dbReference type="PROSITE" id="PS50927">
    <property type="entry name" value="BULB_LECTIN"/>
    <property type="match status" value="1"/>
</dbReference>
<keyword evidence="4" id="KW-0597">Phosphoprotein</keyword>
<comment type="catalytic activity">
    <reaction evidence="18 19">
        <text>L-seryl-[protein] + ATP = O-phospho-L-seryl-[protein] + ADP + H(+)</text>
        <dbReference type="Rhea" id="RHEA:17989"/>
        <dbReference type="Rhea" id="RHEA-COMP:9863"/>
        <dbReference type="Rhea" id="RHEA-COMP:11604"/>
        <dbReference type="ChEBI" id="CHEBI:15378"/>
        <dbReference type="ChEBI" id="CHEBI:29999"/>
        <dbReference type="ChEBI" id="CHEBI:30616"/>
        <dbReference type="ChEBI" id="CHEBI:83421"/>
        <dbReference type="ChEBI" id="CHEBI:456216"/>
        <dbReference type="EC" id="2.7.11.1"/>
    </reaction>
</comment>
<keyword evidence="26" id="KW-1185">Reference proteome</keyword>
<keyword evidence="5 19" id="KW-0808">Transferase</keyword>
<dbReference type="InterPro" id="IPR011009">
    <property type="entry name" value="Kinase-like_dom_sf"/>
</dbReference>
<evidence type="ECO:0000313" key="25">
    <source>
        <dbReference type="EMBL" id="KAK2651623.1"/>
    </source>
</evidence>
<feature type="binding site" evidence="20">
    <location>
        <position position="524"/>
    </location>
    <ligand>
        <name>ATP</name>
        <dbReference type="ChEBI" id="CHEBI:30616"/>
    </ligand>
</feature>
<evidence type="ECO:0000256" key="17">
    <source>
        <dbReference type="ARBA" id="ARBA00047899"/>
    </source>
</evidence>
<feature type="transmembrane region" description="Helical" evidence="21">
    <location>
        <begin position="429"/>
        <end position="452"/>
    </location>
</feature>
<evidence type="ECO:0000256" key="2">
    <source>
        <dbReference type="ARBA" id="ARBA00022527"/>
    </source>
</evidence>
<dbReference type="InterPro" id="IPR003609">
    <property type="entry name" value="Pan_app"/>
</dbReference>
<dbReference type="EMBL" id="JANJYI010000004">
    <property type="protein sequence ID" value="KAK2651623.1"/>
    <property type="molecule type" value="Genomic_DNA"/>
</dbReference>
<feature type="domain" description="Apple" evidence="24">
    <location>
        <begin position="333"/>
        <end position="416"/>
    </location>
</feature>
<dbReference type="SUPFAM" id="SSF51110">
    <property type="entry name" value="alpha-D-mannose-specific plant lectins"/>
    <property type="match status" value="1"/>
</dbReference>
<evidence type="ECO:0000256" key="19">
    <source>
        <dbReference type="PIRNR" id="PIRNR000641"/>
    </source>
</evidence>
<name>A0AAD9X2L7_9ROSI</name>
<dbReference type="InterPro" id="IPR000719">
    <property type="entry name" value="Prot_kinase_dom"/>
</dbReference>
<evidence type="ECO:0000256" key="4">
    <source>
        <dbReference type="ARBA" id="ARBA00022553"/>
    </source>
</evidence>
<dbReference type="SMART" id="SM00220">
    <property type="entry name" value="S_TKc"/>
    <property type="match status" value="1"/>
</dbReference>
<dbReference type="SUPFAM" id="SSF56112">
    <property type="entry name" value="Protein kinase-like (PK-like)"/>
    <property type="match status" value="1"/>
</dbReference>
<evidence type="ECO:0000256" key="12">
    <source>
        <dbReference type="ARBA" id="ARBA00022989"/>
    </source>
</evidence>
<dbReference type="PANTHER" id="PTHR47976">
    <property type="entry name" value="G-TYPE LECTIN S-RECEPTOR-LIKE SERINE/THREONINE-PROTEIN KINASE SD2-5"/>
    <property type="match status" value="1"/>
</dbReference>
<dbReference type="PROSITE" id="PS50948">
    <property type="entry name" value="PAN"/>
    <property type="match status" value="1"/>
</dbReference>
<evidence type="ECO:0000259" key="22">
    <source>
        <dbReference type="PROSITE" id="PS50011"/>
    </source>
</evidence>
<dbReference type="SMART" id="SM00108">
    <property type="entry name" value="B_lectin"/>
    <property type="match status" value="1"/>
</dbReference>
<dbReference type="InterPro" id="IPR017441">
    <property type="entry name" value="Protein_kinase_ATP_BS"/>
</dbReference>